<accession>A0A1D1Y8I4</accession>
<dbReference type="PANTHER" id="PTHR33103">
    <property type="entry name" value="OS01G0153900 PROTEIN"/>
    <property type="match status" value="1"/>
</dbReference>
<evidence type="ECO:0000256" key="1">
    <source>
        <dbReference type="SAM" id="MobiDB-lite"/>
    </source>
</evidence>
<dbReference type="PANTHER" id="PTHR33103:SF27">
    <property type="entry name" value="OS04G0594700 PROTEIN"/>
    <property type="match status" value="1"/>
</dbReference>
<organism evidence="2">
    <name type="scientific">Anthurium amnicola</name>
    <dbReference type="NCBI Taxonomy" id="1678845"/>
    <lineage>
        <taxon>Eukaryota</taxon>
        <taxon>Viridiplantae</taxon>
        <taxon>Streptophyta</taxon>
        <taxon>Embryophyta</taxon>
        <taxon>Tracheophyta</taxon>
        <taxon>Spermatophyta</taxon>
        <taxon>Magnoliopsida</taxon>
        <taxon>Liliopsida</taxon>
        <taxon>Araceae</taxon>
        <taxon>Pothoideae</taxon>
        <taxon>Potheae</taxon>
        <taxon>Anthurium</taxon>
    </lineage>
</organism>
<dbReference type="InterPro" id="IPR007750">
    <property type="entry name" value="DUF674"/>
</dbReference>
<protein>
    <submittedName>
        <fullName evidence="2">2-isopropylmalate synthase</fullName>
    </submittedName>
</protein>
<evidence type="ECO:0000313" key="2">
    <source>
        <dbReference type="EMBL" id="JAT50950.1"/>
    </source>
</evidence>
<dbReference type="Pfam" id="PF05056">
    <property type="entry name" value="DUF674"/>
    <property type="match status" value="1"/>
</dbReference>
<feature type="non-terminal residue" evidence="2">
    <location>
        <position position="1"/>
    </location>
</feature>
<dbReference type="EMBL" id="GDJX01016986">
    <property type="protein sequence ID" value="JAT50950.1"/>
    <property type="molecule type" value="Transcribed_RNA"/>
</dbReference>
<feature type="region of interest" description="Disordered" evidence="1">
    <location>
        <begin position="20"/>
        <end position="39"/>
    </location>
</feature>
<reference evidence="2" key="1">
    <citation type="submission" date="2015-07" db="EMBL/GenBank/DDBJ databases">
        <title>Transcriptome Assembly of Anthurium amnicola.</title>
        <authorList>
            <person name="Suzuki J."/>
        </authorList>
    </citation>
    <scope>NUCLEOTIDE SEQUENCE</scope>
</reference>
<gene>
    <name evidence="2" type="primary">leuA_15</name>
    <name evidence="2" type="ORF">g.85503</name>
</gene>
<dbReference type="AlphaFoldDB" id="A0A1D1Y8I4"/>
<sequence length="531" mass="59411">RDPILPTRSCKPRRGIYTLRREEQDPTDMASNKHPQKLAAESHPTVSLKLLVDKKEKRVVAAESNRDFMDVLLSFLTLPLGTIIRLLEKQSSLGCMDRLYQSVEELDLRLMETKACKTMLLRPRSTAGITCDNLKLKIDDTKHRSSFRCSTWDCHTKKFPLYSPVEDAQCPCGKIMDTALFWQKKDGAFVERMTNFMMTEDLNVTPTSTDVALSVLSGVDAGAVLEEMHVTIGRKKMLNLLKASLLSDTPLTDVFLRKHNVKDRRNDIIEKPQRPSMTKCESAAESKRLKMKLVLSKSTNTVLYAEAGGDVVDFLLSFLTFPVGSVIKLLDKFSCVGCVDNLYKSVEEMIDVDGLLHFDNCYDMLLSPMLASMFGCDSQLLSIQEQASYSWIARGCEDCNRQHEPSVGSKCKHGIEVATKYRVNPKLLGSGTERGGGFTKGNEVFMITDELEVKPLSSISAIHAIRKWGITVCDIVEREVSLGETEGLKLLKESLRSRRVLSSVFCHSVPIRSSPPGVVTGSKLWCCFRSS</sequence>
<name>A0A1D1Y8I4_9ARAE</name>
<proteinExistence type="predicted"/>